<dbReference type="STRING" id="36087.A0A077Z538"/>
<evidence type="ECO:0000259" key="1">
    <source>
        <dbReference type="PROSITE" id="PS50206"/>
    </source>
</evidence>
<proteinExistence type="predicted"/>
<dbReference type="InterPro" id="IPR036873">
    <property type="entry name" value="Rhodanese-like_dom_sf"/>
</dbReference>
<dbReference type="PROSITE" id="PS50206">
    <property type="entry name" value="RHODANESE_3"/>
    <property type="match status" value="1"/>
</dbReference>
<dbReference type="PANTHER" id="PTHR44086:SF10">
    <property type="entry name" value="THIOSULFATE SULFURTRANSFERASE_RHODANESE-LIKE DOMAIN-CONTAINING PROTEIN 3"/>
    <property type="match status" value="1"/>
</dbReference>
<dbReference type="EMBL" id="HG805926">
    <property type="protein sequence ID" value="CDW54954.1"/>
    <property type="molecule type" value="Genomic_DNA"/>
</dbReference>
<organism evidence="2 3">
    <name type="scientific">Trichuris trichiura</name>
    <name type="common">Whipworm</name>
    <name type="synonym">Trichocephalus trichiurus</name>
    <dbReference type="NCBI Taxonomy" id="36087"/>
    <lineage>
        <taxon>Eukaryota</taxon>
        <taxon>Metazoa</taxon>
        <taxon>Ecdysozoa</taxon>
        <taxon>Nematoda</taxon>
        <taxon>Enoplea</taxon>
        <taxon>Dorylaimia</taxon>
        <taxon>Trichinellida</taxon>
        <taxon>Trichuridae</taxon>
        <taxon>Trichuris</taxon>
    </lineage>
</organism>
<evidence type="ECO:0000313" key="3">
    <source>
        <dbReference type="Proteomes" id="UP000030665"/>
    </source>
</evidence>
<name>A0A077Z538_TRITR</name>
<dbReference type="Pfam" id="PF00581">
    <property type="entry name" value="Rhodanese"/>
    <property type="match status" value="1"/>
</dbReference>
<reference evidence="2" key="1">
    <citation type="submission" date="2014-01" db="EMBL/GenBank/DDBJ databases">
        <authorList>
            <person name="Aslett M."/>
        </authorList>
    </citation>
    <scope>NUCLEOTIDE SEQUENCE</scope>
</reference>
<dbReference type="SUPFAM" id="SSF52821">
    <property type="entry name" value="Rhodanese/Cell cycle control phosphatase"/>
    <property type="match status" value="1"/>
</dbReference>
<dbReference type="InterPro" id="IPR001763">
    <property type="entry name" value="Rhodanese-like_dom"/>
</dbReference>
<dbReference type="SMART" id="SM00450">
    <property type="entry name" value="RHOD"/>
    <property type="match status" value="1"/>
</dbReference>
<reference evidence="2" key="2">
    <citation type="submission" date="2014-03" db="EMBL/GenBank/DDBJ databases">
        <title>The whipworm genome and dual-species transcriptomics of an intimate host-pathogen interaction.</title>
        <authorList>
            <person name="Foth B.J."/>
            <person name="Tsai I.J."/>
            <person name="Reid A.J."/>
            <person name="Bancroft A.J."/>
            <person name="Nichol S."/>
            <person name="Tracey A."/>
            <person name="Holroyd N."/>
            <person name="Cotton J.A."/>
            <person name="Stanley E.J."/>
            <person name="Zarowiecki M."/>
            <person name="Liu J.Z."/>
            <person name="Huckvale T."/>
            <person name="Cooper P.J."/>
            <person name="Grencis R.K."/>
            <person name="Berriman M."/>
        </authorList>
    </citation>
    <scope>NUCLEOTIDE SEQUENCE [LARGE SCALE GENOMIC DNA]</scope>
</reference>
<dbReference type="AlphaFoldDB" id="A0A077Z538"/>
<dbReference type="OrthoDB" id="6141689at2759"/>
<dbReference type="Proteomes" id="UP000030665">
    <property type="component" value="Unassembled WGS sequence"/>
</dbReference>
<dbReference type="PANTHER" id="PTHR44086">
    <property type="entry name" value="THIOSULFATE SULFURTRANSFERASE RDL2, MITOCHONDRIAL-RELATED"/>
    <property type="match status" value="1"/>
</dbReference>
<gene>
    <name evidence="2" type="ORF">TTRE_0000322401</name>
</gene>
<dbReference type="Gene3D" id="3.40.250.10">
    <property type="entry name" value="Rhodanese-like domain"/>
    <property type="match status" value="1"/>
</dbReference>
<evidence type="ECO:0000313" key="2">
    <source>
        <dbReference type="EMBL" id="CDW54954.1"/>
    </source>
</evidence>
<accession>A0A077Z538</accession>
<keyword evidence="3" id="KW-1185">Reference proteome</keyword>
<sequence length="196" mass="22439">MLKQSEIYYRQHKLNAMQFVPCRLGSFRKFLPIPRTIAASHSNFRYAPGMQLVEKFHCAAQPTILRSYFKPILSVKQFTSIDAEHAVSYEELKALIEARDVLLIDVRDPEEIEAQGRIIGAVNVPLGQLPEAFEMTEESFFKKYNFEKPHMYDANVVFHGLSHIKSTAAVEIAHKHGFTKQVSPVKQVEVAYFQPV</sequence>
<feature type="domain" description="Rhodanese" evidence="1">
    <location>
        <begin position="97"/>
        <end position="191"/>
    </location>
</feature>
<protein>
    <submittedName>
        <fullName evidence="2">Rhodanese domain containing protein</fullName>
    </submittedName>
</protein>